<protein>
    <recommendedName>
        <fullName evidence="4">Transposase (putative) YhgA-like domain-containing protein</fullName>
    </recommendedName>
</protein>
<evidence type="ECO:0000313" key="2">
    <source>
        <dbReference type="EMBL" id="SEK98690.1"/>
    </source>
</evidence>
<dbReference type="Proteomes" id="UP000182719">
    <property type="component" value="Unassembled WGS sequence"/>
</dbReference>
<feature type="region of interest" description="Disordered" evidence="1">
    <location>
        <begin position="289"/>
        <end position="320"/>
    </location>
</feature>
<dbReference type="PANTHER" id="PTHR34613">
    <property type="entry name" value="SLL0800 PROTEIN"/>
    <property type="match status" value="1"/>
</dbReference>
<name>A0A1H7LIH1_STIAU</name>
<dbReference type="OrthoDB" id="5523021at2"/>
<organism evidence="2 3">
    <name type="scientific">Stigmatella aurantiaca</name>
    <dbReference type="NCBI Taxonomy" id="41"/>
    <lineage>
        <taxon>Bacteria</taxon>
        <taxon>Pseudomonadati</taxon>
        <taxon>Myxococcota</taxon>
        <taxon>Myxococcia</taxon>
        <taxon>Myxococcales</taxon>
        <taxon>Cystobacterineae</taxon>
        <taxon>Archangiaceae</taxon>
        <taxon>Stigmatella</taxon>
    </lineage>
</organism>
<dbReference type="RefSeq" id="WP_075005846.1">
    <property type="nucleotide sequence ID" value="NZ_FOAP01000003.1"/>
</dbReference>
<feature type="compositionally biased region" description="Basic residues" evidence="1">
    <location>
        <begin position="300"/>
        <end position="320"/>
    </location>
</feature>
<dbReference type="AlphaFoldDB" id="A0A1H7LIH1"/>
<sequence length="320" mass="35143">MASMQHEGLLLLFRHRPTLAPELLRDALGLGLPAWSEARVESAELTEVVPTEYRADLVVLLLEGKPVFAIVVEVQLSRDEDKRKTWPLYLTSLRSRVSCPTALLVIAPEASVARWCAQPIELGHPGFVLRPLVAGPDAIPVLTDEQAARRDPELAVLSAMAHGHAEVGPAIAQTVLAAVVGLDAERVRLYVDLTLSSLNEAARHALEALMQSGHYEYQSEFARKYLSQGREEGREEGLQEGERAALFEVLDARGFAVDAEARQHILACTDPAQLKHWLRKAVTVSSVQALFEPDPPPKPPVRKAGKAGKRKKVPKTRPSR</sequence>
<accession>A0A1H7LIH1</accession>
<keyword evidence="3" id="KW-1185">Reference proteome</keyword>
<dbReference type="PANTHER" id="PTHR34613:SF1">
    <property type="entry name" value="SLL6017 PROTEIN"/>
    <property type="match status" value="1"/>
</dbReference>
<evidence type="ECO:0000256" key="1">
    <source>
        <dbReference type="SAM" id="MobiDB-lite"/>
    </source>
</evidence>
<evidence type="ECO:0008006" key="4">
    <source>
        <dbReference type="Google" id="ProtNLM"/>
    </source>
</evidence>
<evidence type="ECO:0000313" key="3">
    <source>
        <dbReference type="Proteomes" id="UP000182719"/>
    </source>
</evidence>
<reference evidence="3" key="1">
    <citation type="submission" date="2016-10" db="EMBL/GenBank/DDBJ databases">
        <authorList>
            <person name="Varghese N."/>
            <person name="Submissions S."/>
        </authorList>
    </citation>
    <scope>NUCLEOTIDE SEQUENCE [LARGE SCALE GENOMIC DNA]</scope>
    <source>
        <strain evidence="3">DSM 17044</strain>
    </source>
</reference>
<gene>
    <name evidence="2" type="ORF">SAMN05444354_103249</name>
</gene>
<dbReference type="EMBL" id="FOAP01000003">
    <property type="protein sequence ID" value="SEK98690.1"/>
    <property type="molecule type" value="Genomic_DNA"/>
</dbReference>
<proteinExistence type="predicted"/>